<dbReference type="OrthoDB" id="3357846at2759"/>
<feature type="transmembrane region" description="Helical" evidence="7">
    <location>
        <begin position="183"/>
        <end position="203"/>
    </location>
</feature>
<protein>
    <submittedName>
        <fullName evidence="9">Major facilitator superfamily domain-containing protein</fullName>
    </submittedName>
</protein>
<evidence type="ECO:0000313" key="10">
    <source>
        <dbReference type="Proteomes" id="UP000777438"/>
    </source>
</evidence>
<feature type="transmembrane region" description="Helical" evidence="7">
    <location>
        <begin position="223"/>
        <end position="240"/>
    </location>
</feature>
<evidence type="ECO:0000256" key="4">
    <source>
        <dbReference type="ARBA" id="ARBA00023136"/>
    </source>
</evidence>
<feature type="compositionally biased region" description="Basic and acidic residues" evidence="6">
    <location>
        <begin position="85"/>
        <end position="104"/>
    </location>
</feature>
<keyword evidence="4 7" id="KW-0472">Membrane</keyword>
<dbReference type="CDD" id="cd17323">
    <property type="entry name" value="MFS_Tpo1_MDR_like"/>
    <property type="match status" value="1"/>
</dbReference>
<dbReference type="Pfam" id="PF07690">
    <property type="entry name" value="MFS_1"/>
    <property type="match status" value="1"/>
</dbReference>
<feature type="transmembrane region" description="Helical" evidence="7">
    <location>
        <begin position="419"/>
        <end position="438"/>
    </location>
</feature>
<feature type="compositionally biased region" description="Acidic residues" evidence="6">
    <location>
        <begin position="71"/>
        <end position="80"/>
    </location>
</feature>
<dbReference type="AlphaFoldDB" id="A0A9P9AQL3"/>
<dbReference type="PANTHER" id="PTHR23502">
    <property type="entry name" value="MAJOR FACILITATOR SUPERFAMILY"/>
    <property type="match status" value="1"/>
</dbReference>
<sequence>MLADQVREAPLGKLIRLVTRNKYLQYPEEKPDFQLPEPWLILLNNPDAVVDEDGQTNNNTVVASSASSTTADDDEDEEINTGENPEIKPSKKEVEDGTQDEKPRNPRRGSSGLDPIHLRRTRSAEDTQPFSSDRMNVEEQHELEKVKSIPIVPKRTSDGAILVDWYYSDDPSNPHNWSNNRRLGIALIICLYTFVVYTSSAIYTSSTEGVMRKFGVSQLKATLGLSLYVLGYGIGPLIFSPLSEIPRIGRNPVYIVTMFLFVIISIPTALVDNYAGLMVLRFLQGFFGSPCLASGGASLGDMYSLMAIPYAMMAWVSAAYCGPALGPLISGFAVPVKGWRWSLYESIWASAPIFILMFLLLPETSSPNILLRRAQRLRKLFGNERFMSQSEIDQRNMKVSAIAIDALIKPLEITIKDPAVLFVQVYTAIIYGIYYSFFEVFPLVYPVYYGMNLGQIGLVFLCILVSCLIGVGAYTAYLYYYVDRRIRKYGWPVQESRLLPALGASIGPTIGLFLFAWTARASIHWIVPTIGITIYGATVFIVMQCIFVYIPLSYPMYAASLFAANDFFRSALACGSVLFAHPLFGNLGVAKGTSLLGGLSVIGIVGIWLLYFYGAKLRSMSKFALSDQASE</sequence>
<dbReference type="InterPro" id="IPR011701">
    <property type="entry name" value="MFS"/>
</dbReference>
<accession>A0A9P9AQL3</accession>
<feature type="domain" description="Major facilitator superfamily (MFS) profile" evidence="8">
    <location>
        <begin position="185"/>
        <end position="618"/>
    </location>
</feature>
<feature type="transmembrane region" description="Helical" evidence="7">
    <location>
        <begin position="282"/>
        <end position="300"/>
    </location>
</feature>
<comment type="caution">
    <text evidence="9">The sequence shown here is derived from an EMBL/GenBank/DDBJ whole genome shotgun (WGS) entry which is preliminary data.</text>
</comment>
<evidence type="ECO:0000256" key="6">
    <source>
        <dbReference type="SAM" id="MobiDB-lite"/>
    </source>
</evidence>
<feature type="region of interest" description="Disordered" evidence="6">
    <location>
        <begin position="50"/>
        <end position="138"/>
    </location>
</feature>
<keyword evidence="3 7" id="KW-1133">Transmembrane helix</keyword>
<feature type="transmembrane region" description="Helical" evidence="7">
    <location>
        <begin position="595"/>
        <end position="613"/>
    </location>
</feature>
<feature type="transmembrane region" description="Helical" evidence="7">
    <location>
        <begin position="501"/>
        <end position="519"/>
    </location>
</feature>
<dbReference type="FunFam" id="1.20.1250.20:FF:000011">
    <property type="entry name" value="MFS multidrug transporter, putative"/>
    <property type="match status" value="1"/>
</dbReference>
<reference evidence="9 10" key="1">
    <citation type="journal article" date="2021" name="Nat. Commun.">
        <title>Genetic determinants of endophytism in the Arabidopsis root mycobiome.</title>
        <authorList>
            <person name="Mesny F."/>
            <person name="Miyauchi S."/>
            <person name="Thiergart T."/>
            <person name="Pickel B."/>
            <person name="Atanasova L."/>
            <person name="Karlsson M."/>
            <person name="Huettel B."/>
            <person name="Barry K.W."/>
            <person name="Haridas S."/>
            <person name="Chen C."/>
            <person name="Bauer D."/>
            <person name="Andreopoulos W."/>
            <person name="Pangilinan J."/>
            <person name="LaButti K."/>
            <person name="Riley R."/>
            <person name="Lipzen A."/>
            <person name="Clum A."/>
            <person name="Drula E."/>
            <person name="Henrissat B."/>
            <person name="Kohler A."/>
            <person name="Grigoriev I.V."/>
            <person name="Martin F.M."/>
            <person name="Hacquard S."/>
        </authorList>
    </citation>
    <scope>NUCLEOTIDE SEQUENCE [LARGE SCALE GENOMIC DNA]</scope>
    <source>
        <strain evidence="9 10">MPI-CAGE-CH-0241</strain>
    </source>
</reference>
<evidence type="ECO:0000256" key="5">
    <source>
        <dbReference type="ARBA" id="ARBA00023180"/>
    </source>
</evidence>
<feature type="transmembrane region" description="Helical" evidence="7">
    <location>
        <begin position="571"/>
        <end position="589"/>
    </location>
</feature>
<comment type="subcellular location">
    <subcellularLocation>
        <location evidence="1">Membrane</location>
        <topology evidence="1">Multi-pass membrane protein</topology>
    </subcellularLocation>
</comment>
<proteinExistence type="predicted"/>
<evidence type="ECO:0000256" key="2">
    <source>
        <dbReference type="ARBA" id="ARBA00022692"/>
    </source>
</evidence>
<name>A0A9P9AQL3_9HYPO</name>
<feature type="transmembrane region" description="Helical" evidence="7">
    <location>
        <begin position="525"/>
        <end position="550"/>
    </location>
</feature>
<gene>
    <name evidence="9" type="ORF">B0T10DRAFT_211083</name>
</gene>
<keyword evidence="10" id="KW-1185">Reference proteome</keyword>
<dbReference type="PANTHER" id="PTHR23502:SF23">
    <property type="entry name" value="FLUCONAZOLE RESISTANCE PROTEIN 1"/>
    <property type="match status" value="1"/>
</dbReference>
<feature type="compositionally biased region" description="Low complexity" evidence="6">
    <location>
        <begin position="56"/>
        <end position="70"/>
    </location>
</feature>
<feature type="transmembrane region" description="Helical" evidence="7">
    <location>
        <begin position="312"/>
        <end position="334"/>
    </location>
</feature>
<feature type="transmembrane region" description="Helical" evidence="7">
    <location>
        <begin position="346"/>
        <end position="371"/>
    </location>
</feature>
<evidence type="ECO:0000259" key="8">
    <source>
        <dbReference type="PROSITE" id="PS50850"/>
    </source>
</evidence>
<evidence type="ECO:0000256" key="3">
    <source>
        <dbReference type="ARBA" id="ARBA00022989"/>
    </source>
</evidence>
<dbReference type="InterPro" id="IPR036259">
    <property type="entry name" value="MFS_trans_sf"/>
</dbReference>
<dbReference type="InterPro" id="IPR020846">
    <property type="entry name" value="MFS_dom"/>
</dbReference>
<evidence type="ECO:0000313" key="9">
    <source>
        <dbReference type="EMBL" id="KAH6895237.1"/>
    </source>
</evidence>
<keyword evidence="5" id="KW-0325">Glycoprotein</keyword>
<dbReference type="GO" id="GO:1990961">
    <property type="term" value="P:xenobiotic detoxification by transmembrane export across the plasma membrane"/>
    <property type="evidence" value="ECO:0007669"/>
    <property type="project" value="TreeGrafter"/>
</dbReference>
<dbReference type="PROSITE" id="PS50850">
    <property type="entry name" value="MFS"/>
    <property type="match status" value="1"/>
</dbReference>
<feature type="transmembrane region" description="Helical" evidence="7">
    <location>
        <begin position="458"/>
        <end position="480"/>
    </location>
</feature>
<dbReference type="EMBL" id="JAGPYM010000004">
    <property type="protein sequence ID" value="KAH6895237.1"/>
    <property type="molecule type" value="Genomic_DNA"/>
</dbReference>
<feature type="transmembrane region" description="Helical" evidence="7">
    <location>
        <begin position="252"/>
        <end position="270"/>
    </location>
</feature>
<dbReference type="SUPFAM" id="SSF103473">
    <property type="entry name" value="MFS general substrate transporter"/>
    <property type="match status" value="1"/>
</dbReference>
<dbReference type="Gene3D" id="1.20.1250.20">
    <property type="entry name" value="MFS general substrate transporter like domains"/>
    <property type="match status" value="1"/>
</dbReference>
<keyword evidence="2 7" id="KW-0812">Transmembrane</keyword>
<dbReference type="GO" id="GO:0005886">
    <property type="term" value="C:plasma membrane"/>
    <property type="evidence" value="ECO:0007669"/>
    <property type="project" value="TreeGrafter"/>
</dbReference>
<dbReference type="GO" id="GO:0015244">
    <property type="term" value="F:fluconazole transmembrane transporter activity"/>
    <property type="evidence" value="ECO:0007669"/>
    <property type="project" value="TreeGrafter"/>
</dbReference>
<organism evidence="9 10">
    <name type="scientific">Thelonectria olida</name>
    <dbReference type="NCBI Taxonomy" id="1576542"/>
    <lineage>
        <taxon>Eukaryota</taxon>
        <taxon>Fungi</taxon>
        <taxon>Dikarya</taxon>
        <taxon>Ascomycota</taxon>
        <taxon>Pezizomycotina</taxon>
        <taxon>Sordariomycetes</taxon>
        <taxon>Hypocreomycetidae</taxon>
        <taxon>Hypocreales</taxon>
        <taxon>Nectriaceae</taxon>
        <taxon>Thelonectria</taxon>
    </lineage>
</organism>
<dbReference type="Proteomes" id="UP000777438">
    <property type="component" value="Unassembled WGS sequence"/>
</dbReference>
<evidence type="ECO:0000256" key="1">
    <source>
        <dbReference type="ARBA" id="ARBA00004141"/>
    </source>
</evidence>
<evidence type="ECO:0000256" key="7">
    <source>
        <dbReference type="SAM" id="Phobius"/>
    </source>
</evidence>